<feature type="domain" description="Competence protein CoiA-like N-terminal" evidence="2">
    <location>
        <begin position="15"/>
        <end position="62"/>
    </location>
</feature>
<comment type="caution">
    <text evidence="4">The sequence shown here is derived from an EMBL/GenBank/DDBJ whole genome shotgun (WGS) entry which is preliminary data.</text>
</comment>
<reference evidence="4" key="2">
    <citation type="submission" date="2020-09" db="EMBL/GenBank/DDBJ databases">
        <authorList>
            <person name="Sun Q."/>
            <person name="Ohkuma M."/>
        </authorList>
    </citation>
    <scope>NUCLEOTIDE SEQUENCE</scope>
    <source>
        <strain evidence="4">JCM 12580</strain>
    </source>
</reference>
<evidence type="ECO:0000259" key="1">
    <source>
        <dbReference type="Pfam" id="PF06054"/>
    </source>
</evidence>
<dbReference type="InterPro" id="IPR057252">
    <property type="entry name" value="CoiA_C"/>
</dbReference>
<evidence type="ECO:0000259" key="3">
    <source>
        <dbReference type="Pfam" id="PF25166"/>
    </source>
</evidence>
<protein>
    <submittedName>
        <fullName evidence="4">Competence protein</fullName>
    </submittedName>
</protein>
<feature type="domain" description="Competence protein CoiA nuclease-like" evidence="1">
    <location>
        <begin position="67"/>
        <end position="222"/>
    </location>
</feature>
<proteinExistence type="predicted"/>
<dbReference type="Pfam" id="PF25164">
    <property type="entry name" value="CoiA_N"/>
    <property type="match status" value="1"/>
</dbReference>
<dbReference type="InterPro" id="IPR010330">
    <property type="entry name" value="CoiA_nuc"/>
</dbReference>
<gene>
    <name evidence="4" type="ORF">GCM10007063_17170</name>
</gene>
<evidence type="ECO:0000313" key="4">
    <source>
        <dbReference type="EMBL" id="GGJ95211.1"/>
    </source>
</evidence>
<dbReference type="RefSeq" id="WP_188632690.1">
    <property type="nucleotide sequence ID" value="NZ_BMNQ01000020.1"/>
</dbReference>
<reference evidence="4" key="1">
    <citation type="journal article" date="2014" name="Int. J. Syst. Evol. Microbiol.">
        <title>Complete genome sequence of Corynebacterium casei LMG S-19264T (=DSM 44701T), isolated from a smear-ripened cheese.</title>
        <authorList>
            <consortium name="US DOE Joint Genome Institute (JGI-PGF)"/>
            <person name="Walter F."/>
            <person name="Albersmeier A."/>
            <person name="Kalinowski J."/>
            <person name="Ruckert C."/>
        </authorList>
    </citation>
    <scope>NUCLEOTIDE SEQUENCE</scope>
    <source>
        <strain evidence="4">JCM 12580</strain>
    </source>
</reference>
<dbReference type="Pfam" id="PF06054">
    <property type="entry name" value="CoiA_nuc"/>
    <property type="match status" value="1"/>
</dbReference>
<organism evidence="4 5">
    <name type="scientific">Lentibacillus kapialis</name>
    <dbReference type="NCBI Taxonomy" id="340214"/>
    <lineage>
        <taxon>Bacteria</taxon>
        <taxon>Bacillati</taxon>
        <taxon>Bacillota</taxon>
        <taxon>Bacilli</taxon>
        <taxon>Bacillales</taxon>
        <taxon>Bacillaceae</taxon>
        <taxon>Lentibacillus</taxon>
    </lineage>
</organism>
<sequence>MLQAKTEYGNIMTLASYTREEISFLQKHTQFFCPACQEPVIVKAGSKMIPHFAHKSKSSCPVREGGEGPYHEKGKLLLYQWLKYQRLDVELEVYLPSINQRPDLLINLKHKKVAIEYQCARIPPADIIKRNEGYQREGIIPIWILGANQFDRRKSNEIGIDQFRLHFIHQFSVNFPLTLYFFCPDTLRLTSFQDLHFPVMQRAMGEITIRKLDEMVFTDLFTVSFAARENLFKRWKQKKRSFRTRPSRRMFGQELAWNHWLYANSAHRETLPSIIYLPVSAQFRMLTQPWDWQSRLCLEIIHPVAAGGTFSLQRCMHMLHRHIRSASLPLIQSEPNPVYQYLQLLIELKVINESAPDHFTKLKPIIFYDHIESALKGDALLMDQFLPP</sequence>
<dbReference type="InterPro" id="IPR021176">
    <property type="entry name" value="Competence-induced_CoiA"/>
</dbReference>
<evidence type="ECO:0000313" key="5">
    <source>
        <dbReference type="Proteomes" id="UP000658382"/>
    </source>
</evidence>
<dbReference type="EMBL" id="BMNQ01000020">
    <property type="protein sequence ID" value="GGJ95211.1"/>
    <property type="molecule type" value="Genomic_DNA"/>
</dbReference>
<dbReference type="PIRSF" id="PIRSF007487">
    <property type="entry name" value="Competence-induced_CoiA_bac"/>
    <property type="match status" value="1"/>
</dbReference>
<feature type="domain" description="Competence protein CoiA C-terminal" evidence="3">
    <location>
        <begin position="235"/>
        <end position="375"/>
    </location>
</feature>
<dbReference type="InterPro" id="IPR057253">
    <property type="entry name" value="CoiA-like_N"/>
</dbReference>
<dbReference type="Pfam" id="PF25166">
    <property type="entry name" value="CoiA_C"/>
    <property type="match status" value="1"/>
</dbReference>
<name>A0A917PWH5_9BACI</name>
<dbReference type="AlphaFoldDB" id="A0A917PWH5"/>
<accession>A0A917PWH5</accession>
<evidence type="ECO:0000259" key="2">
    <source>
        <dbReference type="Pfam" id="PF25164"/>
    </source>
</evidence>
<dbReference type="Proteomes" id="UP000658382">
    <property type="component" value="Unassembled WGS sequence"/>
</dbReference>
<keyword evidence="5" id="KW-1185">Reference proteome</keyword>